<dbReference type="eggNOG" id="KOG1097">
    <property type="taxonomic scope" value="Eukaryota"/>
</dbReference>
<dbReference type="STRING" id="595528.A0A0D2WSK7"/>
<dbReference type="Gene3D" id="3.20.20.140">
    <property type="entry name" value="Metal-dependent hydrolases"/>
    <property type="match status" value="1"/>
</dbReference>
<dbReference type="RefSeq" id="XP_004346776.2">
    <property type="nucleotide sequence ID" value="XM_004346726.2"/>
</dbReference>
<protein>
    <recommendedName>
        <fullName evidence="4">Adenosine deaminase</fullName>
        <ecNumber evidence="3">3.5.4.4</ecNumber>
    </recommendedName>
</protein>
<dbReference type="GO" id="GO:0009897">
    <property type="term" value="C:external side of plasma membrane"/>
    <property type="evidence" value="ECO:0007669"/>
    <property type="project" value="TreeGrafter"/>
</dbReference>
<sequence>MTGGVTLVNILNKLRASGSKRATLVELHCHMDGSLRTSTILDVAQRRGIALPASTVDELHKYVTVAHDCTSLTSFLSTFGVFIPVIRGDAEAIERMAYELCQDQAARGVCYFEARYAPQLLNDATLSIEQVIEAACRGLQRGIADFNIYAKFILCCMRHMPETSLQVAHLAAKYRSSGVVGIDLAGDEAHFPALPHAPAFQFAKEQSIRRTVHAGEAGPAANVSEALDVLHAERIGHGYHIIDDQQVYERVKRDLVHLECCLTSSLQTGAVASAQNHPIVKFEADRLNFSLNSDDPAVCRTNVREEHELAVSEFHLAPSALQRATLNAAEATFLDSDDKALLRDYLSEVYSS</sequence>
<keyword evidence="7" id="KW-0862">Zinc</keyword>
<gene>
    <name evidence="9" type="ORF">CAOG_005091</name>
</gene>
<organism evidence="9 10">
    <name type="scientific">Capsaspora owczarzaki (strain ATCC 30864)</name>
    <dbReference type="NCBI Taxonomy" id="595528"/>
    <lineage>
        <taxon>Eukaryota</taxon>
        <taxon>Filasterea</taxon>
        <taxon>Capsaspora</taxon>
    </lineage>
</organism>
<evidence type="ECO:0000256" key="7">
    <source>
        <dbReference type="ARBA" id="ARBA00022833"/>
    </source>
</evidence>
<dbReference type="GO" id="GO:0004000">
    <property type="term" value="F:adenosine deaminase activity"/>
    <property type="evidence" value="ECO:0007669"/>
    <property type="project" value="UniProtKB-ARBA"/>
</dbReference>
<dbReference type="PROSITE" id="PS00485">
    <property type="entry name" value="A_DEAMINASE"/>
    <property type="match status" value="1"/>
</dbReference>
<dbReference type="InterPro" id="IPR001365">
    <property type="entry name" value="A_deaminase_dom"/>
</dbReference>
<keyword evidence="5" id="KW-0479">Metal-binding</keyword>
<evidence type="ECO:0000313" key="10">
    <source>
        <dbReference type="Proteomes" id="UP000008743"/>
    </source>
</evidence>
<evidence type="ECO:0000256" key="2">
    <source>
        <dbReference type="ARBA" id="ARBA00006676"/>
    </source>
</evidence>
<dbReference type="InterPro" id="IPR006330">
    <property type="entry name" value="Ado/ade_deaminase"/>
</dbReference>
<dbReference type="PANTHER" id="PTHR11409">
    <property type="entry name" value="ADENOSINE DEAMINASE"/>
    <property type="match status" value="1"/>
</dbReference>
<dbReference type="GO" id="GO:0043103">
    <property type="term" value="P:hypoxanthine salvage"/>
    <property type="evidence" value="ECO:0007669"/>
    <property type="project" value="TreeGrafter"/>
</dbReference>
<evidence type="ECO:0000259" key="8">
    <source>
        <dbReference type="Pfam" id="PF00962"/>
    </source>
</evidence>
<name>A0A0D2WSK7_CAPO3</name>
<dbReference type="EC" id="3.5.4.4" evidence="3"/>
<dbReference type="InterPro" id="IPR006650">
    <property type="entry name" value="A/AMP_deam_AS"/>
</dbReference>
<evidence type="ECO:0000256" key="1">
    <source>
        <dbReference type="ARBA" id="ARBA00001947"/>
    </source>
</evidence>
<evidence type="ECO:0000313" key="9">
    <source>
        <dbReference type="EMBL" id="KJE94453.1"/>
    </source>
</evidence>
<dbReference type="InterPro" id="IPR032466">
    <property type="entry name" value="Metal_Hydrolase"/>
</dbReference>
<dbReference type="EMBL" id="KE346367">
    <property type="protein sequence ID" value="KJE94453.1"/>
    <property type="molecule type" value="Genomic_DNA"/>
</dbReference>
<dbReference type="OrthoDB" id="272271at2759"/>
<dbReference type="GO" id="GO:0006154">
    <property type="term" value="P:adenosine catabolic process"/>
    <property type="evidence" value="ECO:0007669"/>
    <property type="project" value="TreeGrafter"/>
</dbReference>
<dbReference type="GO" id="GO:0009168">
    <property type="term" value="P:purine ribonucleoside monophosphate biosynthetic process"/>
    <property type="evidence" value="ECO:0007669"/>
    <property type="project" value="InterPro"/>
</dbReference>
<reference evidence="10" key="1">
    <citation type="submission" date="2011-02" db="EMBL/GenBank/DDBJ databases">
        <title>The Genome Sequence of Capsaspora owczarzaki ATCC 30864.</title>
        <authorList>
            <person name="Russ C."/>
            <person name="Cuomo C."/>
            <person name="Burger G."/>
            <person name="Gray M.W."/>
            <person name="Holland P.W.H."/>
            <person name="King N."/>
            <person name="Lang F.B.F."/>
            <person name="Roger A.J."/>
            <person name="Ruiz-Trillo I."/>
            <person name="Young S.K."/>
            <person name="Zeng Q."/>
            <person name="Gargeya S."/>
            <person name="Alvarado L."/>
            <person name="Berlin A."/>
            <person name="Chapman S.B."/>
            <person name="Chen Z."/>
            <person name="Freedman E."/>
            <person name="Gellesch M."/>
            <person name="Goldberg J."/>
            <person name="Griggs A."/>
            <person name="Gujja S."/>
            <person name="Heilman E."/>
            <person name="Heiman D."/>
            <person name="Howarth C."/>
            <person name="Mehta T."/>
            <person name="Neiman D."/>
            <person name="Pearson M."/>
            <person name="Roberts A."/>
            <person name="Saif S."/>
            <person name="Shea T."/>
            <person name="Shenoy N."/>
            <person name="Sisk P."/>
            <person name="Stolte C."/>
            <person name="Sykes S."/>
            <person name="White J."/>
            <person name="Yandava C."/>
            <person name="Haas B."/>
            <person name="Nusbaum C."/>
            <person name="Birren B."/>
        </authorList>
    </citation>
    <scope>NUCLEOTIDE SEQUENCE</scope>
    <source>
        <strain evidence="10">ATCC 30864</strain>
    </source>
</reference>
<feature type="domain" description="Adenosine deaminase" evidence="8">
    <location>
        <begin position="25"/>
        <end position="347"/>
    </location>
</feature>
<accession>A0A0D2WSK7</accession>
<evidence type="ECO:0000256" key="3">
    <source>
        <dbReference type="ARBA" id="ARBA00012784"/>
    </source>
</evidence>
<evidence type="ECO:0000256" key="5">
    <source>
        <dbReference type="ARBA" id="ARBA00022723"/>
    </source>
</evidence>
<dbReference type="FunCoup" id="A0A0D2WSK7">
    <property type="interactions" value="158"/>
</dbReference>
<evidence type="ECO:0000256" key="6">
    <source>
        <dbReference type="ARBA" id="ARBA00022801"/>
    </source>
</evidence>
<dbReference type="GO" id="GO:0046872">
    <property type="term" value="F:metal ion binding"/>
    <property type="evidence" value="ECO:0007669"/>
    <property type="project" value="UniProtKB-KW"/>
</dbReference>
<dbReference type="NCBIfam" id="TIGR01430">
    <property type="entry name" value="aden_deam"/>
    <property type="match status" value="1"/>
</dbReference>
<keyword evidence="10" id="KW-1185">Reference proteome</keyword>
<comment type="cofactor">
    <cofactor evidence="1">
        <name>Zn(2+)</name>
        <dbReference type="ChEBI" id="CHEBI:29105"/>
    </cofactor>
</comment>
<dbReference type="GO" id="GO:0046103">
    <property type="term" value="P:inosine biosynthetic process"/>
    <property type="evidence" value="ECO:0007669"/>
    <property type="project" value="TreeGrafter"/>
</dbReference>
<comment type="similarity">
    <text evidence="2">Belongs to the metallo-dependent hydrolases superfamily. Adenosine and AMP deaminases family.</text>
</comment>
<proteinExistence type="inferred from homology"/>
<dbReference type="Proteomes" id="UP000008743">
    <property type="component" value="Unassembled WGS sequence"/>
</dbReference>
<dbReference type="InParanoid" id="A0A0D2WSK7"/>
<dbReference type="PANTHER" id="PTHR11409:SF43">
    <property type="entry name" value="ADENOSINE DEAMINASE"/>
    <property type="match status" value="1"/>
</dbReference>
<keyword evidence="6" id="KW-0378">Hydrolase</keyword>
<dbReference type="SUPFAM" id="SSF51556">
    <property type="entry name" value="Metallo-dependent hydrolases"/>
    <property type="match status" value="1"/>
</dbReference>
<dbReference type="PhylomeDB" id="A0A0D2WSK7"/>
<dbReference type="AlphaFoldDB" id="A0A0D2WSK7"/>
<evidence type="ECO:0000256" key="4">
    <source>
        <dbReference type="ARBA" id="ARBA00018099"/>
    </source>
</evidence>
<dbReference type="GO" id="GO:0060169">
    <property type="term" value="P:negative regulation of adenosine receptor signaling pathway"/>
    <property type="evidence" value="ECO:0007669"/>
    <property type="project" value="TreeGrafter"/>
</dbReference>
<dbReference type="GO" id="GO:0005829">
    <property type="term" value="C:cytosol"/>
    <property type="evidence" value="ECO:0007669"/>
    <property type="project" value="TreeGrafter"/>
</dbReference>
<dbReference type="Pfam" id="PF00962">
    <property type="entry name" value="A_deaminase"/>
    <property type="match status" value="1"/>
</dbReference>